<dbReference type="Pfam" id="PF18859">
    <property type="entry name" value="acVLRF1"/>
    <property type="match status" value="1"/>
</dbReference>
<organism evidence="2 3">
    <name type="scientific">Mumia flava</name>
    <dbReference type="NCBI Taxonomy" id="1348852"/>
    <lineage>
        <taxon>Bacteria</taxon>
        <taxon>Bacillati</taxon>
        <taxon>Actinomycetota</taxon>
        <taxon>Actinomycetes</taxon>
        <taxon>Propionibacteriales</taxon>
        <taxon>Nocardioidaceae</taxon>
        <taxon>Mumia</taxon>
    </lineage>
</organism>
<protein>
    <recommendedName>
        <fullName evidence="1">Actinobacteria/chloroflexi VLRF1 release factor domain-containing protein</fullName>
    </recommendedName>
</protein>
<dbReference type="InterPro" id="IPR042226">
    <property type="entry name" value="eFR1_2_sf"/>
</dbReference>
<dbReference type="Gene3D" id="3.30.420.60">
    <property type="entry name" value="eRF1 domain 2"/>
    <property type="match status" value="1"/>
</dbReference>
<sequence>MHGWTERFSARHGQAIVTRSGTRVTWTSPDGAIATYEDEPPLEDFGIVLVRRGGYAVGRVEDGRLVAHKTGTRYVQGRTKAGGWSQQRYARRRANQADALAGSAADHVVRLVPGDLRIAGGGDRALVAQVLTAADRTLDPGLRWLEVKEPRLASLERAVRDVRSYAVVLNEAARAR</sequence>
<name>A0A0B2B4R8_9ACTN</name>
<gene>
    <name evidence="2" type="ORF">CLV56_3073</name>
</gene>
<dbReference type="AlphaFoldDB" id="A0A0B2B4R8"/>
<dbReference type="InterPro" id="IPR040783">
    <property type="entry name" value="VLRF1"/>
</dbReference>
<evidence type="ECO:0000313" key="3">
    <source>
        <dbReference type="Proteomes" id="UP000230842"/>
    </source>
</evidence>
<keyword evidence="3" id="KW-1185">Reference proteome</keyword>
<dbReference type="NCBIfam" id="NF041024">
    <property type="entry name" value="acVLRF1_NCBI"/>
    <property type="match status" value="1"/>
</dbReference>
<comment type="caution">
    <text evidence="2">The sequence shown here is derived from an EMBL/GenBank/DDBJ whole genome shotgun (WGS) entry which is preliminary data.</text>
</comment>
<proteinExistence type="predicted"/>
<dbReference type="EMBL" id="PGEZ01000002">
    <property type="protein sequence ID" value="PJJ53583.1"/>
    <property type="molecule type" value="Genomic_DNA"/>
</dbReference>
<accession>A0A0B2B4R8</accession>
<reference evidence="2 3" key="1">
    <citation type="submission" date="2017-11" db="EMBL/GenBank/DDBJ databases">
        <title>Genomic Encyclopedia of Archaeal and Bacterial Type Strains, Phase II (KMG-II): From Individual Species to Whole Genera.</title>
        <authorList>
            <person name="Goeker M."/>
        </authorList>
    </citation>
    <scope>NUCLEOTIDE SEQUENCE [LARGE SCALE GENOMIC DNA]</scope>
    <source>
        <strain evidence="2 3">DSM 27763</strain>
    </source>
</reference>
<feature type="domain" description="Actinobacteria/chloroflexi VLRF1 release factor" evidence="1">
    <location>
        <begin position="44"/>
        <end position="167"/>
    </location>
</feature>
<dbReference type="Proteomes" id="UP000230842">
    <property type="component" value="Unassembled WGS sequence"/>
</dbReference>
<evidence type="ECO:0000259" key="1">
    <source>
        <dbReference type="Pfam" id="PF18859"/>
    </source>
</evidence>
<dbReference type="SUPFAM" id="SSF53137">
    <property type="entry name" value="Translational machinery components"/>
    <property type="match status" value="1"/>
</dbReference>
<evidence type="ECO:0000313" key="2">
    <source>
        <dbReference type="EMBL" id="PJJ53583.1"/>
    </source>
</evidence>